<gene>
    <name evidence="3" type="ORF">3FN_15</name>
</gene>
<keyword evidence="2" id="KW-1133">Transmembrane helix</keyword>
<feature type="compositionally biased region" description="Basic and acidic residues" evidence="1">
    <location>
        <begin position="228"/>
        <end position="242"/>
    </location>
</feature>
<feature type="region of interest" description="Disordered" evidence="1">
    <location>
        <begin position="130"/>
        <end position="338"/>
    </location>
</feature>
<feature type="compositionally biased region" description="Basic and acidic residues" evidence="1">
    <location>
        <begin position="171"/>
        <end position="183"/>
    </location>
</feature>
<proteinExistence type="predicted"/>
<feature type="compositionally biased region" description="Low complexity" evidence="1">
    <location>
        <begin position="156"/>
        <end position="170"/>
    </location>
</feature>
<organism evidence="3">
    <name type="scientific">uncultured planctomycete 3FN</name>
    <dbReference type="NCBI Taxonomy" id="455066"/>
    <lineage>
        <taxon>Bacteria</taxon>
        <taxon>Pseudomonadati</taxon>
        <taxon>Planctomycetota</taxon>
        <taxon>Planctomycetia</taxon>
        <taxon>Planctomycetales</taxon>
        <taxon>environmental samples</taxon>
    </lineage>
</organism>
<dbReference type="AlphaFoldDB" id="A9LGW7"/>
<feature type="transmembrane region" description="Helical" evidence="2">
    <location>
        <begin position="28"/>
        <end position="49"/>
    </location>
</feature>
<dbReference type="CDD" id="cd00688">
    <property type="entry name" value="ISOPREN_C2_like"/>
    <property type="match status" value="1"/>
</dbReference>
<evidence type="ECO:0000313" key="3">
    <source>
        <dbReference type="EMBL" id="ABX10638.1"/>
    </source>
</evidence>
<sequence length="769" mass="85376">MIATATTDVVNWIATLLNVESVAVEQTLWYALIVGLAFASIHLVTMFVTRWGDGDATSKSLIFSVLVHISCLFGAVTLKVTEETRADVSRKEEQPPTQVHLFVDAEERRVLKDKGNTPVWDELTRPMDRELARMNATPRELRPVEGPERRPEELTPPDVDVPDLPQVPDEPIQRPELDERGERGPQSVAMVAREVDSVESEMRPDARTPSAAFERRSVVKNGLQEDAPPERDPRRGAVDRVAEAFTPSRTLPEMLERPDASAFLKRGEKSDVVRRRSGPAAPLVASEETGSDTPRAGTGSVGSASERPRFSRIRTRNPLGKPGGVESPVIPDRTPRTLQPVPGEVVAVRRGVPSPLPTEGLRANVVRPNFEPARVGKRAIVPPTYRLRLLARDKDIARKFGGTDSSERAVEVSLRWLALHQNLEGYWDPDGFSLHCPRGDQCTGPSGRALHGAEDRSVAERRAGLHANSGVTALALLAFMGKGYTHEEGRYADQVDRGLSWLIRQQDANGYLGGNATRYARMYCHGMATYALAEAYGLQRDPSAGRRLRAPLERALAYTIAQQNPADGGWRYVRGQQSDTSMFGWQLMALKSAEIAGIAIPSKTRQGMFNFLSSRSLGKHGGLAAYRILKSPKPPYKLLTKDAVPTATMTAEALFCKQMLGVDRNTEAGREAVEFLLGRLPRLSDQNLYYWYYGTLSMYQHGGEPWRQWNERVREILVAEQRKTGHVAGSWDPKGPWGPHGGRVYSTAMATLCLQTYYRIMPRHQMSNR</sequence>
<dbReference type="Gene3D" id="1.50.10.20">
    <property type="match status" value="2"/>
</dbReference>
<accession>A9LGW7</accession>
<evidence type="ECO:0000256" key="1">
    <source>
        <dbReference type="SAM" id="MobiDB-lite"/>
    </source>
</evidence>
<reference evidence="3" key="1">
    <citation type="journal article" date="2007" name="ISME J.">
        <title>Fosmids of novel marine Planctomycetes from the Namibian and Oregon coast upwelling systems and their cross-comparison with planctomycete genomes.</title>
        <authorList>
            <person name="Woebken D."/>
            <person name="Teeling H."/>
            <person name="Wecker P."/>
            <person name="Dumitriu A."/>
            <person name="Kostadinov I."/>
            <person name="DeLong E.F."/>
            <person name="Amann R."/>
            <person name="Gloeckner F.O."/>
        </authorList>
    </citation>
    <scope>NUCLEOTIDE SEQUENCE</scope>
</reference>
<dbReference type="InterPro" id="IPR008930">
    <property type="entry name" value="Terpenoid_cyclase/PrenylTrfase"/>
</dbReference>
<name>A9LGW7_9BACT</name>
<evidence type="ECO:0000256" key="2">
    <source>
        <dbReference type="SAM" id="Phobius"/>
    </source>
</evidence>
<dbReference type="EMBL" id="EF591886">
    <property type="protein sequence ID" value="ABX10638.1"/>
    <property type="molecule type" value="Genomic_DNA"/>
</dbReference>
<feature type="transmembrane region" description="Helical" evidence="2">
    <location>
        <begin position="61"/>
        <end position="80"/>
    </location>
</feature>
<protein>
    <submittedName>
        <fullName evidence="3">Membrane protein</fullName>
    </submittedName>
</protein>
<feature type="compositionally biased region" description="Basic and acidic residues" evidence="1">
    <location>
        <begin position="193"/>
        <end position="206"/>
    </location>
</feature>
<keyword evidence="2" id="KW-0812">Transmembrane</keyword>
<keyword evidence="2" id="KW-0472">Membrane</keyword>
<dbReference type="SUPFAM" id="SSF48239">
    <property type="entry name" value="Terpenoid cyclases/Protein prenyltransferases"/>
    <property type="match status" value="1"/>
</dbReference>
<feature type="compositionally biased region" description="Basic and acidic residues" evidence="1">
    <location>
        <begin position="254"/>
        <end position="274"/>
    </location>
</feature>
<feature type="compositionally biased region" description="Basic and acidic residues" evidence="1">
    <location>
        <begin position="139"/>
        <end position="153"/>
    </location>
</feature>